<dbReference type="EMBL" id="BMJJ01000002">
    <property type="protein sequence ID" value="GGD11302.1"/>
    <property type="molecule type" value="Genomic_DNA"/>
</dbReference>
<proteinExistence type="predicted"/>
<evidence type="ECO:0000259" key="5">
    <source>
        <dbReference type="PROSITE" id="PS50110"/>
    </source>
</evidence>
<dbReference type="RefSeq" id="WP_188849735.1">
    <property type="nucleotide sequence ID" value="NZ_BMJJ01000002.1"/>
</dbReference>
<sequence>MDREKAGDRDKAERRALVVDDVMTVRESLAMALTGAGFDVTAAANGQEALARLAEADFDVLVTDMWMPEMDGLKLLKEIRGRKPAMRIFGVTGGGPRLTIEAMTSLAEIWGAEKVFLKPFDEDELIAAVSQPHPG</sequence>
<dbReference type="PROSITE" id="PS50110">
    <property type="entry name" value="RESPONSE_REGULATORY"/>
    <property type="match status" value="1"/>
</dbReference>
<dbReference type="SUPFAM" id="SSF52172">
    <property type="entry name" value="CheY-like"/>
    <property type="match status" value="1"/>
</dbReference>
<dbReference type="InterPro" id="IPR050595">
    <property type="entry name" value="Bact_response_regulator"/>
</dbReference>
<evidence type="ECO:0000256" key="3">
    <source>
        <dbReference type="ARBA" id="ARBA00023163"/>
    </source>
</evidence>
<keyword evidence="1 4" id="KW-0597">Phosphoprotein</keyword>
<feature type="domain" description="Response regulatory" evidence="5">
    <location>
        <begin position="15"/>
        <end position="133"/>
    </location>
</feature>
<dbReference type="Proteomes" id="UP000613160">
    <property type="component" value="Unassembled WGS sequence"/>
</dbReference>
<organism evidence="6 7">
    <name type="scientific">Aureimonas glaciei</name>
    <dbReference type="NCBI Taxonomy" id="1776957"/>
    <lineage>
        <taxon>Bacteria</taxon>
        <taxon>Pseudomonadati</taxon>
        <taxon>Pseudomonadota</taxon>
        <taxon>Alphaproteobacteria</taxon>
        <taxon>Hyphomicrobiales</taxon>
        <taxon>Aurantimonadaceae</taxon>
        <taxon>Aureimonas</taxon>
    </lineage>
</organism>
<feature type="modified residue" description="4-aspartylphosphate" evidence="4">
    <location>
        <position position="64"/>
    </location>
</feature>
<dbReference type="PANTHER" id="PTHR44591">
    <property type="entry name" value="STRESS RESPONSE REGULATOR PROTEIN 1"/>
    <property type="match status" value="1"/>
</dbReference>
<evidence type="ECO:0000256" key="4">
    <source>
        <dbReference type="PROSITE-ProRule" id="PRU00169"/>
    </source>
</evidence>
<keyword evidence="3" id="KW-0804">Transcription</keyword>
<reference evidence="6" key="2">
    <citation type="submission" date="2020-09" db="EMBL/GenBank/DDBJ databases">
        <authorList>
            <person name="Sun Q."/>
            <person name="Zhou Y."/>
        </authorList>
    </citation>
    <scope>NUCLEOTIDE SEQUENCE</scope>
    <source>
        <strain evidence="6">CGMCC 1.15493</strain>
    </source>
</reference>
<name>A0A917D7H4_9HYPH</name>
<keyword evidence="7" id="KW-1185">Reference proteome</keyword>
<reference evidence="6" key="1">
    <citation type="journal article" date="2014" name="Int. J. Syst. Evol. Microbiol.">
        <title>Complete genome sequence of Corynebacterium casei LMG S-19264T (=DSM 44701T), isolated from a smear-ripened cheese.</title>
        <authorList>
            <consortium name="US DOE Joint Genome Institute (JGI-PGF)"/>
            <person name="Walter F."/>
            <person name="Albersmeier A."/>
            <person name="Kalinowski J."/>
            <person name="Ruckert C."/>
        </authorList>
    </citation>
    <scope>NUCLEOTIDE SEQUENCE</scope>
    <source>
        <strain evidence="6">CGMCC 1.15493</strain>
    </source>
</reference>
<dbReference type="AlphaFoldDB" id="A0A917D7H4"/>
<accession>A0A917D7H4</accession>
<dbReference type="GO" id="GO:0000160">
    <property type="term" value="P:phosphorelay signal transduction system"/>
    <property type="evidence" value="ECO:0007669"/>
    <property type="project" value="InterPro"/>
</dbReference>
<keyword evidence="2" id="KW-0805">Transcription regulation</keyword>
<dbReference type="PANTHER" id="PTHR44591:SF3">
    <property type="entry name" value="RESPONSE REGULATORY DOMAIN-CONTAINING PROTEIN"/>
    <property type="match status" value="1"/>
</dbReference>
<evidence type="ECO:0000313" key="6">
    <source>
        <dbReference type="EMBL" id="GGD11302.1"/>
    </source>
</evidence>
<protein>
    <submittedName>
        <fullName evidence="6">Response regulator</fullName>
    </submittedName>
</protein>
<dbReference type="Gene3D" id="3.40.50.2300">
    <property type="match status" value="1"/>
</dbReference>
<evidence type="ECO:0000313" key="7">
    <source>
        <dbReference type="Proteomes" id="UP000613160"/>
    </source>
</evidence>
<dbReference type="InterPro" id="IPR011006">
    <property type="entry name" value="CheY-like_superfamily"/>
</dbReference>
<dbReference type="InterPro" id="IPR001789">
    <property type="entry name" value="Sig_transdc_resp-reg_receiver"/>
</dbReference>
<dbReference type="Pfam" id="PF00072">
    <property type="entry name" value="Response_reg"/>
    <property type="match status" value="1"/>
</dbReference>
<comment type="caution">
    <text evidence="6">The sequence shown here is derived from an EMBL/GenBank/DDBJ whole genome shotgun (WGS) entry which is preliminary data.</text>
</comment>
<evidence type="ECO:0000256" key="2">
    <source>
        <dbReference type="ARBA" id="ARBA00023015"/>
    </source>
</evidence>
<evidence type="ECO:0000256" key="1">
    <source>
        <dbReference type="ARBA" id="ARBA00022553"/>
    </source>
</evidence>
<gene>
    <name evidence="6" type="ORF">GCM10011335_12890</name>
</gene>
<dbReference type="SMART" id="SM00448">
    <property type="entry name" value="REC"/>
    <property type="match status" value="1"/>
</dbReference>